<evidence type="ECO:0000256" key="2">
    <source>
        <dbReference type="ARBA" id="ARBA00012759"/>
    </source>
</evidence>
<dbReference type="CDD" id="cd02257">
    <property type="entry name" value="Peptidase_C19"/>
    <property type="match status" value="1"/>
</dbReference>
<keyword evidence="4" id="KW-0833">Ubl conjugation pathway</keyword>
<evidence type="ECO:0000256" key="4">
    <source>
        <dbReference type="ARBA" id="ARBA00022786"/>
    </source>
</evidence>
<keyword evidence="3" id="KW-0645">Protease</keyword>
<feature type="non-terminal residue" evidence="9">
    <location>
        <position position="307"/>
    </location>
</feature>
<comment type="catalytic activity">
    <reaction evidence="1">
        <text>Thiol-dependent hydrolysis of ester, thioester, amide, peptide and isopeptide bonds formed by the C-terminal Gly of ubiquitin (a 76-residue protein attached to proteins as an intracellular targeting signal).</text>
        <dbReference type="EC" id="3.4.19.12"/>
    </reaction>
</comment>
<feature type="compositionally biased region" description="Polar residues" evidence="7">
    <location>
        <begin position="73"/>
        <end position="93"/>
    </location>
</feature>
<dbReference type="InterPro" id="IPR018200">
    <property type="entry name" value="USP_CS"/>
</dbReference>
<dbReference type="SUPFAM" id="SSF54001">
    <property type="entry name" value="Cysteine proteinases"/>
    <property type="match status" value="1"/>
</dbReference>
<dbReference type="GO" id="GO:0016579">
    <property type="term" value="P:protein deubiquitination"/>
    <property type="evidence" value="ECO:0007669"/>
    <property type="project" value="InterPro"/>
</dbReference>
<dbReference type="PANTHER" id="PTHR24006">
    <property type="entry name" value="UBIQUITIN CARBOXYL-TERMINAL HYDROLASE"/>
    <property type="match status" value="1"/>
</dbReference>
<organism evidence="9 10">
    <name type="scientific">Cetraspora pellucida</name>
    <dbReference type="NCBI Taxonomy" id="1433469"/>
    <lineage>
        <taxon>Eukaryota</taxon>
        <taxon>Fungi</taxon>
        <taxon>Fungi incertae sedis</taxon>
        <taxon>Mucoromycota</taxon>
        <taxon>Glomeromycotina</taxon>
        <taxon>Glomeromycetes</taxon>
        <taxon>Diversisporales</taxon>
        <taxon>Gigasporaceae</taxon>
        <taxon>Cetraspora</taxon>
    </lineage>
</organism>
<comment type="caution">
    <text evidence="9">The sequence shown here is derived from an EMBL/GenBank/DDBJ whole genome shotgun (WGS) entry which is preliminary data.</text>
</comment>
<keyword evidence="10" id="KW-1185">Reference proteome</keyword>
<keyword evidence="6" id="KW-0788">Thiol protease</keyword>
<reference evidence="9" key="1">
    <citation type="submission" date="2021-06" db="EMBL/GenBank/DDBJ databases">
        <authorList>
            <person name="Kallberg Y."/>
            <person name="Tangrot J."/>
            <person name="Rosling A."/>
        </authorList>
    </citation>
    <scope>NUCLEOTIDE SEQUENCE</scope>
    <source>
        <strain evidence="9">FL966</strain>
    </source>
</reference>
<dbReference type="InterPro" id="IPR050164">
    <property type="entry name" value="Peptidase_C19"/>
</dbReference>
<evidence type="ECO:0000313" key="10">
    <source>
        <dbReference type="Proteomes" id="UP000789759"/>
    </source>
</evidence>
<evidence type="ECO:0000313" key="9">
    <source>
        <dbReference type="EMBL" id="CAG8743772.1"/>
    </source>
</evidence>
<dbReference type="InterPro" id="IPR028889">
    <property type="entry name" value="USP"/>
</dbReference>
<evidence type="ECO:0000256" key="3">
    <source>
        <dbReference type="ARBA" id="ARBA00022670"/>
    </source>
</evidence>
<dbReference type="InterPro" id="IPR038765">
    <property type="entry name" value="Papain-like_cys_pep_sf"/>
</dbReference>
<evidence type="ECO:0000256" key="5">
    <source>
        <dbReference type="ARBA" id="ARBA00022801"/>
    </source>
</evidence>
<dbReference type="Proteomes" id="UP000789759">
    <property type="component" value="Unassembled WGS sequence"/>
</dbReference>
<gene>
    <name evidence="9" type="ORF">CPELLU_LOCUS14242</name>
</gene>
<feature type="region of interest" description="Disordered" evidence="7">
    <location>
        <begin position="69"/>
        <end position="103"/>
    </location>
</feature>
<dbReference type="GO" id="GO:0005829">
    <property type="term" value="C:cytosol"/>
    <property type="evidence" value="ECO:0007669"/>
    <property type="project" value="TreeGrafter"/>
</dbReference>
<dbReference type="GO" id="GO:0005634">
    <property type="term" value="C:nucleus"/>
    <property type="evidence" value="ECO:0007669"/>
    <property type="project" value="TreeGrafter"/>
</dbReference>
<dbReference type="PANTHER" id="PTHR24006:SF687">
    <property type="entry name" value="UBIQUITIN CARBOXYL-TERMINAL HYDROLASE 10"/>
    <property type="match status" value="1"/>
</dbReference>
<evidence type="ECO:0000256" key="6">
    <source>
        <dbReference type="ARBA" id="ARBA00022807"/>
    </source>
</evidence>
<dbReference type="Gene3D" id="3.90.70.10">
    <property type="entry name" value="Cysteine proteinases"/>
    <property type="match status" value="1"/>
</dbReference>
<dbReference type="InterPro" id="IPR001394">
    <property type="entry name" value="Peptidase_C19_UCH"/>
</dbReference>
<evidence type="ECO:0000256" key="1">
    <source>
        <dbReference type="ARBA" id="ARBA00000707"/>
    </source>
</evidence>
<evidence type="ECO:0000256" key="7">
    <source>
        <dbReference type="SAM" id="MobiDB-lite"/>
    </source>
</evidence>
<protein>
    <recommendedName>
        <fullName evidence="2">ubiquitinyl hydrolase 1</fullName>
        <ecNumber evidence="2">3.4.19.12</ecNumber>
    </recommendedName>
</protein>
<proteinExistence type="predicted"/>
<dbReference type="OrthoDB" id="429671at2759"/>
<dbReference type="PROSITE" id="PS50235">
    <property type="entry name" value="USP_3"/>
    <property type="match status" value="1"/>
</dbReference>
<evidence type="ECO:0000259" key="8">
    <source>
        <dbReference type="PROSITE" id="PS50235"/>
    </source>
</evidence>
<dbReference type="GO" id="GO:0006508">
    <property type="term" value="P:proteolysis"/>
    <property type="evidence" value="ECO:0007669"/>
    <property type="project" value="UniProtKB-KW"/>
</dbReference>
<dbReference type="EMBL" id="CAJVQA010016554">
    <property type="protein sequence ID" value="CAG8743772.1"/>
    <property type="molecule type" value="Genomic_DNA"/>
</dbReference>
<dbReference type="EC" id="3.4.19.12" evidence="2"/>
<dbReference type="AlphaFoldDB" id="A0A9N9IMQ5"/>
<feature type="domain" description="USP" evidence="8">
    <location>
        <begin position="1"/>
        <end position="307"/>
    </location>
</feature>
<dbReference type="GO" id="GO:0004843">
    <property type="term" value="F:cysteine-type deubiquitinase activity"/>
    <property type="evidence" value="ECO:0007669"/>
    <property type="project" value="UniProtKB-EC"/>
</dbReference>
<sequence length="307" mass="34673">MFVNEYRQVRNSETEAFGEPILPDYVYDALRGLKRFDSMKGRQEDAEEFLGFLLDGLHEEFLAVFRPGGELQGSRNKQSTNGNNDLTEKSGSNKNDENENAWMEVGPKNKTSYTRTTDIEESPISRIFGGQLRSVLQCPGSIDSITLEPFQSLQLDIQPDDVKTVGDALKNLTNPEYVDDFYSAKKDLVRATKRLYIETLPPILTLHLKRFVYDNVGGTQKLSKHIGYSTTLSIQQELIAPSQRLGKVIEYQLFGVVYHHGKSATGGHYTADILRYDDEWLHIDDTSITQISAEEVAILENPTQPTD</sequence>
<keyword evidence="5" id="KW-0378">Hydrolase</keyword>
<name>A0A9N9IMQ5_9GLOM</name>
<accession>A0A9N9IMQ5</accession>
<dbReference type="Pfam" id="PF00443">
    <property type="entry name" value="UCH"/>
    <property type="match status" value="1"/>
</dbReference>
<dbReference type="PROSITE" id="PS00973">
    <property type="entry name" value="USP_2"/>
    <property type="match status" value="1"/>
</dbReference>